<dbReference type="PANTHER" id="PTHR44086">
    <property type="entry name" value="THIOSULFATE SULFURTRANSFERASE RDL2, MITOCHONDRIAL-RELATED"/>
    <property type="match status" value="1"/>
</dbReference>
<gene>
    <name evidence="2" type="ORF">PSHT_03545</name>
</gene>
<name>A0A2S4WFB5_9BASI</name>
<evidence type="ECO:0000313" key="2">
    <source>
        <dbReference type="EMBL" id="POW20475.1"/>
    </source>
</evidence>
<sequence length="161" mass="18206">MISTKFYRSRPSTNQLRLPKNISPAIQLLCNNRARTTSSSTLSTSSPLITIPSITPLDHQAKQFLRPNPGKCTPISNIEIFPSSVNIPISKFEKLIELHPDEFIKILGFPKPDKDQKIIFYCRSGARSAMALEISKLKGFKNLRNYKGSWLDWIDKETPSS</sequence>
<dbReference type="PANTHER" id="PTHR44086:SF10">
    <property type="entry name" value="THIOSULFATE SULFURTRANSFERASE_RHODANESE-LIKE DOMAIN-CONTAINING PROTEIN 3"/>
    <property type="match status" value="1"/>
</dbReference>
<accession>A0A2S4WFB5</accession>
<dbReference type="GO" id="GO:0005739">
    <property type="term" value="C:mitochondrion"/>
    <property type="evidence" value="ECO:0007669"/>
    <property type="project" value="TreeGrafter"/>
</dbReference>
<dbReference type="AlphaFoldDB" id="A0A2S4WFB5"/>
<dbReference type="Proteomes" id="UP000238274">
    <property type="component" value="Unassembled WGS sequence"/>
</dbReference>
<dbReference type="VEuPathDB" id="FungiDB:PSTT_02212"/>
<dbReference type="OrthoDB" id="566238at2759"/>
<reference evidence="3" key="3">
    <citation type="journal article" date="2018" name="Mol. Plant Microbe Interact.">
        <title>Genome sequence resources for the wheat stripe rust pathogen (Puccinia striiformis f. sp. tritici) and the barley stripe rust pathogen (Puccinia striiformis f. sp. hordei).</title>
        <authorList>
            <person name="Xia C."/>
            <person name="Wang M."/>
            <person name="Yin C."/>
            <person name="Cornejo O.E."/>
            <person name="Hulbert S.H."/>
            <person name="Chen X."/>
        </authorList>
    </citation>
    <scope>NUCLEOTIDE SEQUENCE [LARGE SCALE GENOMIC DNA]</scope>
    <source>
        <strain evidence="3">93TX-2</strain>
    </source>
</reference>
<evidence type="ECO:0000259" key="1">
    <source>
        <dbReference type="PROSITE" id="PS50206"/>
    </source>
</evidence>
<reference evidence="3" key="2">
    <citation type="journal article" date="2018" name="BMC Genomics">
        <title>Genomic insights into host adaptation between the wheat stripe rust pathogen (Puccinia striiformis f. sp. tritici) and the barley stripe rust pathogen (Puccinia striiformis f. sp. hordei).</title>
        <authorList>
            <person name="Xia C."/>
            <person name="Wang M."/>
            <person name="Yin C."/>
            <person name="Cornejo O.E."/>
            <person name="Hulbert S.H."/>
            <person name="Chen X."/>
        </authorList>
    </citation>
    <scope>NUCLEOTIDE SEQUENCE [LARGE SCALE GENOMIC DNA]</scope>
    <source>
        <strain evidence="3">93TX-2</strain>
    </source>
</reference>
<comment type="caution">
    <text evidence="2">The sequence shown here is derived from an EMBL/GenBank/DDBJ whole genome shotgun (WGS) entry which is preliminary data.</text>
</comment>
<dbReference type="SMART" id="SM00450">
    <property type="entry name" value="RHOD"/>
    <property type="match status" value="1"/>
</dbReference>
<reference evidence="2 3" key="1">
    <citation type="submission" date="2017-12" db="EMBL/GenBank/DDBJ databases">
        <title>Gene loss provides genomic basis for host adaptation in cereal stripe rust fungi.</title>
        <authorList>
            <person name="Xia C."/>
        </authorList>
    </citation>
    <scope>NUCLEOTIDE SEQUENCE [LARGE SCALE GENOMIC DNA]</scope>
    <source>
        <strain evidence="2 3">93TX-2</strain>
    </source>
</reference>
<proteinExistence type="predicted"/>
<keyword evidence="3" id="KW-1185">Reference proteome</keyword>
<dbReference type="VEuPathDB" id="FungiDB:PSHT_03545"/>
<dbReference type="Pfam" id="PF00581">
    <property type="entry name" value="Rhodanese"/>
    <property type="match status" value="1"/>
</dbReference>
<dbReference type="GO" id="GO:0004792">
    <property type="term" value="F:thiosulfate-cyanide sulfurtransferase activity"/>
    <property type="evidence" value="ECO:0007669"/>
    <property type="project" value="TreeGrafter"/>
</dbReference>
<dbReference type="Gene3D" id="3.40.250.10">
    <property type="entry name" value="Rhodanese-like domain"/>
    <property type="match status" value="1"/>
</dbReference>
<dbReference type="SUPFAM" id="SSF52821">
    <property type="entry name" value="Rhodanese/Cell cycle control phosphatase"/>
    <property type="match status" value="1"/>
</dbReference>
<feature type="domain" description="Rhodanese" evidence="1">
    <location>
        <begin position="81"/>
        <end position="158"/>
    </location>
</feature>
<dbReference type="EMBL" id="PKSM01000033">
    <property type="protein sequence ID" value="POW20475.1"/>
    <property type="molecule type" value="Genomic_DNA"/>
</dbReference>
<dbReference type="PROSITE" id="PS50206">
    <property type="entry name" value="RHODANESE_3"/>
    <property type="match status" value="1"/>
</dbReference>
<protein>
    <recommendedName>
        <fullName evidence="1">Rhodanese domain-containing protein</fullName>
    </recommendedName>
</protein>
<evidence type="ECO:0000313" key="3">
    <source>
        <dbReference type="Proteomes" id="UP000238274"/>
    </source>
</evidence>
<organism evidence="2 3">
    <name type="scientific">Puccinia striiformis</name>
    <dbReference type="NCBI Taxonomy" id="27350"/>
    <lineage>
        <taxon>Eukaryota</taxon>
        <taxon>Fungi</taxon>
        <taxon>Dikarya</taxon>
        <taxon>Basidiomycota</taxon>
        <taxon>Pucciniomycotina</taxon>
        <taxon>Pucciniomycetes</taxon>
        <taxon>Pucciniales</taxon>
        <taxon>Pucciniaceae</taxon>
        <taxon>Puccinia</taxon>
    </lineage>
</organism>
<dbReference type="InterPro" id="IPR001763">
    <property type="entry name" value="Rhodanese-like_dom"/>
</dbReference>
<dbReference type="InterPro" id="IPR036873">
    <property type="entry name" value="Rhodanese-like_dom_sf"/>
</dbReference>